<dbReference type="GO" id="GO:0003993">
    <property type="term" value="F:acid phosphatase activity"/>
    <property type="evidence" value="ECO:0007669"/>
    <property type="project" value="InterPro"/>
</dbReference>
<dbReference type="InterPro" id="IPR023485">
    <property type="entry name" value="Ptyr_pPase"/>
</dbReference>
<evidence type="ECO:0000256" key="2">
    <source>
        <dbReference type="ARBA" id="ARBA00011063"/>
    </source>
</evidence>
<dbReference type="AlphaFoldDB" id="A0AAW2YSF0"/>
<keyword evidence="5" id="KW-0904">Protein phosphatase</keyword>
<dbReference type="GO" id="GO:0004726">
    <property type="term" value="F:non-membrane spanning protein tyrosine phosphatase activity"/>
    <property type="evidence" value="ECO:0007669"/>
    <property type="project" value="InterPro"/>
</dbReference>
<dbReference type="FunFam" id="3.40.50.2300:FF:000105">
    <property type="entry name" value="Low molecular weight phosphotyrosine protein"/>
    <property type="match status" value="1"/>
</dbReference>
<evidence type="ECO:0000256" key="6">
    <source>
        <dbReference type="PIRSR" id="PIRSR617867-1"/>
    </source>
</evidence>
<comment type="similarity">
    <text evidence="2">Belongs to the low molecular weight phosphotyrosine protein phosphatase family.</text>
</comment>
<dbReference type="PANTHER" id="PTHR11717:SF7">
    <property type="entry name" value="LOW MOLECULAR WEIGHT PHOSPHOTYROSINE PROTEIN PHOSPHATASE"/>
    <property type="match status" value="1"/>
</dbReference>
<keyword evidence="4" id="KW-0378">Hydrolase</keyword>
<organism evidence="8 9">
    <name type="scientific">Acrasis kona</name>
    <dbReference type="NCBI Taxonomy" id="1008807"/>
    <lineage>
        <taxon>Eukaryota</taxon>
        <taxon>Discoba</taxon>
        <taxon>Heterolobosea</taxon>
        <taxon>Tetramitia</taxon>
        <taxon>Eutetramitia</taxon>
        <taxon>Acrasidae</taxon>
        <taxon>Acrasis</taxon>
    </lineage>
</organism>
<dbReference type="Gene3D" id="3.40.50.2300">
    <property type="match status" value="1"/>
</dbReference>
<reference evidence="8 9" key="1">
    <citation type="submission" date="2024-03" db="EMBL/GenBank/DDBJ databases">
        <title>The Acrasis kona genome and developmental transcriptomes reveal deep origins of eukaryotic multicellular pathways.</title>
        <authorList>
            <person name="Sheikh S."/>
            <person name="Fu C.-J."/>
            <person name="Brown M.W."/>
            <person name="Baldauf S.L."/>
        </authorList>
    </citation>
    <scope>NUCLEOTIDE SEQUENCE [LARGE SCALE GENOMIC DNA]</scope>
    <source>
        <strain evidence="8 9">ATCC MYA-3509</strain>
    </source>
</reference>
<protein>
    <submittedName>
        <fullName evidence="8">Low molecular weight phosphotyrosine protein phosphatase</fullName>
    </submittedName>
</protein>
<proteinExistence type="inferred from homology"/>
<keyword evidence="9" id="KW-1185">Reference proteome</keyword>
<dbReference type="PRINTS" id="PR00720">
    <property type="entry name" value="MAMMALPTPASE"/>
</dbReference>
<evidence type="ECO:0000259" key="7">
    <source>
        <dbReference type="SMART" id="SM00226"/>
    </source>
</evidence>
<dbReference type="GO" id="GO:0005737">
    <property type="term" value="C:cytoplasm"/>
    <property type="evidence" value="ECO:0007669"/>
    <property type="project" value="UniProtKB-SubCell"/>
</dbReference>
<dbReference type="PRINTS" id="PR00719">
    <property type="entry name" value="LMWPTPASE"/>
</dbReference>
<feature type="domain" description="Phosphotyrosine protein phosphatase I" evidence="7">
    <location>
        <begin position="7"/>
        <end position="157"/>
    </location>
</feature>
<gene>
    <name evidence="8" type="ORF">AKO1_007335</name>
</gene>
<dbReference type="Pfam" id="PF01451">
    <property type="entry name" value="LMWPc"/>
    <property type="match status" value="1"/>
</dbReference>
<feature type="active site" evidence="6">
    <location>
        <position position="19"/>
    </location>
</feature>
<comment type="caution">
    <text evidence="8">The sequence shown here is derived from an EMBL/GenBank/DDBJ whole genome shotgun (WGS) entry which is preliminary data.</text>
</comment>
<dbReference type="InterPro" id="IPR050438">
    <property type="entry name" value="LMW_PTPase"/>
</dbReference>
<keyword evidence="3" id="KW-0963">Cytoplasm</keyword>
<dbReference type="PANTHER" id="PTHR11717">
    <property type="entry name" value="LOW MOLECULAR WEIGHT PROTEIN TYROSINE PHOSPHATASE"/>
    <property type="match status" value="1"/>
</dbReference>
<dbReference type="InterPro" id="IPR036196">
    <property type="entry name" value="Ptyr_pPase_sf"/>
</dbReference>
<evidence type="ECO:0000256" key="5">
    <source>
        <dbReference type="ARBA" id="ARBA00022912"/>
    </source>
</evidence>
<feature type="active site" description="Proton donor" evidence="6">
    <location>
        <position position="131"/>
    </location>
</feature>
<accession>A0AAW2YSF0</accession>
<dbReference type="InterPro" id="IPR002115">
    <property type="entry name" value="Tyr_Pase_low_mol_wt_mml"/>
</dbReference>
<name>A0AAW2YSF0_9EUKA</name>
<dbReference type="Proteomes" id="UP001431209">
    <property type="component" value="Unassembled WGS sequence"/>
</dbReference>
<comment type="subcellular location">
    <subcellularLocation>
        <location evidence="1">Cytoplasm</location>
    </subcellularLocation>
</comment>
<sequence length="161" mass="18192">MMGHERVSVLFVCLGNICRSPMAEITFTELLRQKGISHEWKVDSAGTAGYHTGDAPDSRSVSTCKKFLGNDINVKFKARQVKKTDFNEFQYILCMDESNLDDLLEIRPKNSTAVVKLLGQFDPEGDTIIKDPYYGGLNGFEHNFNQVKRSLEAFISYVQSK</sequence>
<dbReference type="CDD" id="cd16343">
    <property type="entry name" value="LMWPTP"/>
    <property type="match status" value="1"/>
</dbReference>
<dbReference type="SUPFAM" id="SSF52788">
    <property type="entry name" value="Phosphotyrosine protein phosphatases I"/>
    <property type="match status" value="1"/>
</dbReference>
<evidence type="ECO:0000313" key="9">
    <source>
        <dbReference type="Proteomes" id="UP001431209"/>
    </source>
</evidence>
<dbReference type="SMART" id="SM00226">
    <property type="entry name" value="LMWPc"/>
    <property type="match status" value="1"/>
</dbReference>
<dbReference type="EMBL" id="JAOPGA020000617">
    <property type="protein sequence ID" value="KAL0480009.1"/>
    <property type="molecule type" value="Genomic_DNA"/>
</dbReference>
<dbReference type="InterPro" id="IPR017867">
    <property type="entry name" value="Tyr_phospatase_low_mol_wt"/>
</dbReference>
<feature type="active site" description="Nucleophile" evidence="6">
    <location>
        <position position="13"/>
    </location>
</feature>
<evidence type="ECO:0000256" key="3">
    <source>
        <dbReference type="ARBA" id="ARBA00022490"/>
    </source>
</evidence>
<evidence type="ECO:0000256" key="4">
    <source>
        <dbReference type="ARBA" id="ARBA00022801"/>
    </source>
</evidence>
<evidence type="ECO:0000313" key="8">
    <source>
        <dbReference type="EMBL" id="KAL0480009.1"/>
    </source>
</evidence>
<evidence type="ECO:0000256" key="1">
    <source>
        <dbReference type="ARBA" id="ARBA00004496"/>
    </source>
</evidence>